<protein>
    <submittedName>
        <fullName evidence="1">Uncharacterized protein</fullName>
    </submittedName>
</protein>
<evidence type="ECO:0000313" key="2">
    <source>
        <dbReference type="Proteomes" id="UP000177276"/>
    </source>
</evidence>
<name>A0A1G2URE9_9BACT</name>
<evidence type="ECO:0000313" key="1">
    <source>
        <dbReference type="EMBL" id="OHB11964.1"/>
    </source>
</evidence>
<organism evidence="1 2">
    <name type="scientific">Candidatus Zambryskibacteria bacterium RIFCSPLOWO2_12_FULL_39_16</name>
    <dbReference type="NCBI Taxonomy" id="1802775"/>
    <lineage>
        <taxon>Bacteria</taxon>
        <taxon>Candidatus Zambryskiibacteriota</taxon>
    </lineage>
</organism>
<dbReference type="Proteomes" id="UP000177276">
    <property type="component" value="Unassembled WGS sequence"/>
</dbReference>
<proteinExistence type="predicted"/>
<sequence length="497" mass="53911">MKRLLPVILGLVLIGGAAYFFFSQSEPATPQSLLGANPNLYLYTLNGKSSGQLNVTVSFSQASSDQYAIDVAIDLNQDGQITDSEWQIKDAGAHLIQNLKNNFWLTDKAKKLAVDDEVLVKINFKKFNSADAPANLEKRVKVEAFEIGEMFGFDVTSGSEDLKRGIGLPQAIISVAQAEGEEVFRNGNTPDLAQNRMECAAVSAANNLMSLAGENDKFSNLPEFTGDLIEELKTDMKFDNGISLANMVAGKNNFTQRHNLPISTELKLAPTKEDILAALNSGAAVELSFSFVRSASGRNNTGHVVTLVGASQSELFVHDSGTPEGMDTLRMFGTVQTPKNTFINVPYPLWDGVAYIDGIVIQNWTEPKHAQGSYTDDGEQASEVEMLVIDGHYSPKSFFRVANPDNCNASHYHAVASDDTVYGFKDKNSSEIISLKDSNRNSCGFGKVSEVPLEKITITFEQSQELIKYLPTSAVPEKSSGTVKICGLPGGPACPPR</sequence>
<comment type="caution">
    <text evidence="1">The sequence shown here is derived from an EMBL/GenBank/DDBJ whole genome shotgun (WGS) entry which is preliminary data.</text>
</comment>
<reference evidence="1 2" key="1">
    <citation type="journal article" date="2016" name="Nat. Commun.">
        <title>Thousands of microbial genomes shed light on interconnected biogeochemical processes in an aquifer system.</title>
        <authorList>
            <person name="Anantharaman K."/>
            <person name="Brown C.T."/>
            <person name="Hug L.A."/>
            <person name="Sharon I."/>
            <person name="Castelle C.J."/>
            <person name="Probst A.J."/>
            <person name="Thomas B.C."/>
            <person name="Singh A."/>
            <person name="Wilkins M.J."/>
            <person name="Karaoz U."/>
            <person name="Brodie E.L."/>
            <person name="Williams K.H."/>
            <person name="Hubbard S.S."/>
            <person name="Banfield J.F."/>
        </authorList>
    </citation>
    <scope>NUCLEOTIDE SEQUENCE [LARGE SCALE GENOMIC DNA]</scope>
</reference>
<dbReference type="EMBL" id="MHWS01000019">
    <property type="protein sequence ID" value="OHB11964.1"/>
    <property type="molecule type" value="Genomic_DNA"/>
</dbReference>
<accession>A0A1G2URE9</accession>
<gene>
    <name evidence="1" type="ORF">A3G46_01900</name>
</gene>
<dbReference type="AlphaFoldDB" id="A0A1G2URE9"/>